<protein>
    <recommendedName>
        <fullName evidence="6">MTSS1-like protein</fullName>
    </recommendedName>
</protein>
<feature type="region of interest" description="Disordered" evidence="1">
    <location>
        <begin position="141"/>
        <end position="172"/>
    </location>
</feature>
<evidence type="ECO:0000313" key="4">
    <source>
        <dbReference type="EMBL" id="KAK2588932.1"/>
    </source>
</evidence>
<sequence>MDATIERECSALGGLFQQIITDMKNGTPLWEDLISKATKLHSCLRAAILALSVYLEAFQKIADVATNARGATKEIGTALTRICLRHKAVENRMKSFTSAIMDCLVMPLQEKIEDWKRSLINLDKEHAKEYKKARAELKKRSTDTLRLQKKKGRKGQTSHIHAQIQGQSHGIGQSDSEFNKMLESSAAVIQEKRLSLEETERKAVRAALLEERGRFCLLARFLKPVLDEEIAMLMELTHLQEVSDQLQRHAASPHHLPPASEQVITDIKGCDVTQWSLATPPSSPSLSLGSRKSSMCSISSLTSSSSGSCKSHPSPSGHPWHRSLSQSVGARPSSISSMVMLRHLTNGSSRDSGFTSQDTLYTQPISEHQVSNVSSQCIQSTGCTVTRPVTTSTWPDLQETSTVYDRQSQNTVNERPHTISSAYEKGHQRPALSVYTFQAPDQEGNNCCHSQPASPVSSSSSCSSSNQQLSRIQLRRNNGNRPPIPNRCSSLERQTTTVKTEPPSSPRGKPKLPLPAHLAKELATHQLQQPMYVNMHELANLAASRAQEMQFPLPPPPTSLPATGNDKVEGTEKDGGSQTSESSVESSSGYGSQTTLPHSHSTHNQNENTWNVPGAASALVSRRGSMQQATRPPPPARRTSTIITATFSNLVTNPNEESIENIIDDTENLPPPPAFLLEGSSPVASPTPQRSISVSETVRTLTELRHTPASPSLLRKAAGQVQGHANTSNVMQHGTILQTTCTSVERSSTTSRSTSQERGAHFTQTQISTATVTNQGQGPGGVGQSFMAALNAKLINSTSGTTTGNSSPKSGRKHSTDQQLTKNSKTSSGFLETLNAKLAQQQNLQGNNGTSRSASVRRIMGNRVPILDPVQVRDSLMDQIRRGTSLRKTSGPINDRSAPKIC</sequence>
<dbReference type="GO" id="GO:0005543">
    <property type="term" value="F:phospholipid binding"/>
    <property type="evidence" value="ECO:0007669"/>
    <property type="project" value="TreeGrafter"/>
</dbReference>
<dbReference type="GO" id="GO:0009898">
    <property type="term" value="C:cytoplasmic side of plasma membrane"/>
    <property type="evidence" value="ECO:0007669"/>
    <property type="project" value="TreeGrafter"/>
</dbReference>
<dbReference type="SUPFAM" id="SSF103657">
    <property type="entry name" value="BAR/IMD domain-like"/>
    <property type="match status" value="1"/>
</dbReference>
<evidence type="ECO:0000259" key="3">
    <source>
        <dbReference type="PROSITE" id="PS51338"/>
    </source>
</evidence>
<dbReference type="PROSITE" id="PS51082">
    <property type="entry name" value="WH2"/>
    <property type="match status" value="1"/>
</dbReference>
<dbReference type="Proteomes" id="UP001258017">
    <property type="component" value="Unassembled WGS sequence"/>
</dbReference>
<dbReference type="Gene3D" id="1.20.1270.60">
    <property type="entry name" value="Arfaptin homology (AH) domain/BAR domain"/>
    <property type="match status" value="1"/>
</dbReference>
<feature type="domain" description="WH2" evidence="2">
    <location>
        <begin position="872"/>
        <end position="889"/>
    </location>
</feature>
<dbReference type="GO" id="GO:0015629">
    <property type="term" value="C:actin cytoskeleton"/>
    <property type="evidence" value="ECO:0007669"/>
    <property type="project" value="TreeGrafter"/>
</dbReference>
<dbReference type="GO" id="GO:0030031">
    <property type="term" value="P:cell projection assembly"/>
    <property type="evidence" value="ECO:0007669"/>
    <property type="project" value="TreeGrafter"/>
</dbReference>
<dbReference type="PROSITE" id="PS51338">
    <property type="entry name" value="IMD"/>
    <property type="match status" value="1"/>
</dbReference>
<proteinExistence type="predicted"/>
<dbReference type="EMBL" id="JAIFRP010000002">
    <property type="protein sequence ID" value="KAK2588932.1"/>
    <property type="molecule type" value="Genomic_DNA"/>
</dbReference>
<feature type="compositionally biased region" description="Polar residues" evidence="1">
    <location>
        <begin position="488"/>
        <end position="499"/>
    </location>
</feature>
<name>A0AAD9VWZ1_9HYME</name>
<feature type="compositionally biased region" description="Low complexity" evidence="1">
    <location>
        <begin position="303"/>
        <end position="318"/>
    </location>
</feature>
<keyword evidence="5" id="KW-1185">Reference proteome</keyword>
<feature type="region of interest" description="Disordered" evidence="1">
    <location>
        <begin position="444"/>
        <end position="513"/>
    </location>
</feature>
<feature type="compositionally biased region" description="Basic and acidic residues" evidence="1">
    <location>
        <begin position="566"/>
        <end position="575"/>
    </location>
</feature>
<dbReference type="InterPro" id="IPR027267">
    <property type="entry name" value="AH/BAR_dom_sf"/>
</dbReference>
<dbReference type="GO" id="GO:0007009">
    <property type="term" value="P:plasma membrane organization"/>
    <property type="evidence" value="ECO:0007669"/>
    <property type="project" value="InterPro"/>
</dbReference>
<dbReference type="AlphaFoldDB" id="A0AAD9VWZ1"/>
<dbReference type="InterPro" id="IPR013606">
    <property type="entry name" value="I-BAR_dom"/>
</dbReference>
<feature type="region of interest" description="Disordered" evidence="1">
    <location>
        <begin position="549"/>
        <end position="641"/>
    </location>
</feature>
<gene>
    <name evidence="4" type="ORF">KPH14_001787</name>
</gene>
<dbReference type="InterPro" id="IPR003124">
    <property type="entry name" value="WH2_dom"/>
</dbReference>
<reference evidence="4" key="1">
    <citation type="submission" date="2021-08" db="EMBL/GenBank/DDBJ databases">
        <authorList>
            <person name="Misof B."/>
            <person name="Oliver O."/>
            <person name="Podsiadlowski L."/>
            <person name="Donath A."/>
            <person name="Peters R."/>
            <person name="Mayer C."/>
            <person name="Rust J."/>
            <person name="Gunkel S."/>
            <person name="Lesny P."/>
            <person name="Martin S."/>
            <person name="Oeyen J.P."/>
            <person name="Petersen M."/>
            <person name="Panagiotis P."/>
            <person name="Wilbrandt J."/>
            <person name="Tanja T."/>
        </authorList>
    </citation>
    <scope>NUCLEOTIDE SEQUENCE</scope>
    <source>
        <strain evidence="4">GBR_01_08_01A</strain>
        <tissue evidence="4">Thorax + abdomen</tissue>
    </source>
</reference>
<reference evidence="4" key="2">
    <citation type="journal article" date="2023" name="Commun. Biol.">
        <title>Intrasexual cuticular hydrocarbon dimorphism in a wasp sheds light on hydrocarbon biosynthesis genes in Hymenoptera.</title>
        <authorList>
            <person name="Moris V.C."/>
            <person name="Podsiadlowski L."/>
            <person name="Martin S."/>
            <person name="Oeyen J.P."/>
            <person name="Donath A."/>
            <person name="Petersen M."/>
            <person name="Wilbrandt J."/>
            <person name="Misof B."/>
            <person name="Liedtke D."/>
            <person name="Thamm M."/>
            <person name="Scheiner R."/>
            <person name="Schmitt T."/>
            <person name="Niehuis O."/>
        </authorList>
    </citation>
    <scope>NUCLEOTIDE SEQUENCE</scope>
    <source>
        <strain evidence="4">GBR_01_08_01A</strain>
    </source>
</reference>
<feature type="region of interest" description="Disordered" evidence="1">
    <location>
        <begin position="797"/>
        <end position="826"/>
    </location>
</feature>
<accession>A0AAD9VWZ1</accession>
<feature type="compositionally biased region" description="Basic residues" evidence="1">
    <location>
        <begin position="147"/>
        <end position="156"/>
    </location>
</feature>
<feature type="compositionally biased region" description="Low complexity" evidence="1">
    <location>
        <begin position="158"/>
        <end position="172"/>
    </location>
</feature>
<feature type="compositionally biased region" description="Polar residues" evidence="1">
    <location>
        <begin position="595"/>
        <end position="611"/>
    </location>
</feature>
<feature type="compositionally biased region" description="Polar residues" evidence="1">
    <location>
        <begin position="817"/>
        <end position="826"/>
    </location>
</feature>
<feature type="region of interest" description="Disordered" evidence="1">
    <location>
        <begin position="741"/>
        <end position="784"/>
    </location>
</feature>
<dbReference type="InterPro" id="IPR030127">
    <property type="entry name" value="MTSS1/MTSS2"/>
</dbReference>
<organism evidence="4 5">
    <name type="scientific">Odynerus spinipes</name>
    <dbReference type="NCBI Taxonomy" id="1348599"/>
    <lineage>
        <taxon>Eukaryota</taxon>
        <taxon>Metazoa</taxon>
        <taxon>Ecdysozoa</taxon>
        <taxon>Arthropoda</taxon>
        <taxon>Hexapoda</taxon>
        <taxon>Insecta</taxon>
        <taxon>Pterygota</taxon>
        <taxon>Neoptera</taxon>
        <taxon>Endopterygota</taxon>
        <taxon>Hymenoptera</taxon>
        <taxon>Apocrita</taxon>
        <taxon>Aculeata</taxon>
        <taxon>Vespoidea</taxon>
        <taxon>Vespidae</taxon>
        <taxon>Eumeninae</taxon>
        <taxon>Odynerus</taxon>
    </lineage>
</organism>
<comment type="caution">
    <text evidence="4">The sequence shown here is derived from an EMBL/GenBank/DDBJ whole genome shotgun (WGS) entry which is preliminary data.</text>
</comment>
<feature type="compositionally biased region" description="Polar residues" evidence="1">
    <location>
        <begin position="762"/>
        <end position="776"/>
    </location>
</feature>
<dbReference type="GO" id="GO:0003779">
    <property type="term" value="F:actin binding"/>
    <property type="evidence" value="ECO:0007669"/>
    <property type="project" value="InterPro"/>
</dbReference>
<dbReference type="Pfam" id="PF08397">
    <property type="entry name" value="IMD"/>
    <property type="match status" value="1"/>
</dbReference>
<dbReference type="PANTHER" id="PTHR15708:SF4">
    <property type="entry name" value="FI21477P1-RELATED"/>
    <property type="match status" value="1"/>
</dbReference>
<feature type="region of interest" description="Disordered" evidence="1">
    <location>
        <begin position="303"/>
        <end position="331"/>
    </location>
</feature>
<feature type="compositionally biased region" description="Low complexity" evidence="1">
    <location>
        <begin position="450"/>
        <end position="481"/>
    </location>
</feature>
<feature type="compositionally biased region" description="Low complexity" evidence="1">
    <location>
        <begin position="576"/>
        <end position="594"/>
    </location>
</feature>
<feature type="compositionally biased region" description="Low complexity" evidence="1">
    <location>
        <begin position="797"/>
        <end position="807"/>
    </location>
</feature>
<evidence type="ECO:0000259" key="2">
    <source>
        <dbReference type="PROSITE" id="PS51082"/>
    </source>
</evidence>
<feature type="compositionally biased region" description="Low complexity" evidence="1">
    <location>
        <begin position="741"/>
        <end position="754"/>
    </location>
</feature>
<dbReference type="PANTHER" id="PTHR15708">
    <property type="entry name" value="ACTIN BUNDLING/MISSING IN METASTASIS-RELATED"/>
    <property type="match status" value="1"/>
</dbReference>
<evidence type="ECO:0008006" key="6">
    <source>
        <dbReference type="Google" id="ProtNLM"/>
    </source>
</evidence>
<evidence type="ECO:0000313" key="5">
    <source>
        <dbReference type="Proteomes" id="UP001258017"/>
    </source>
</evidence>
<evidence type="ECO:0000256" key="1">
    <source>
        <dbReference type="SAM" id="MobiDB-lite"/>
    </source>
</evidence>
<feature type="domain" description="IMD" evidence="3">
    <location>
        <begin position="1"/>
        <end position="270"/>
    </location>
</feature>